<dbReference type="EMBL" id="MU860656">
    <property type="protein sequence ID" value="KAK4233137.1"/>
    <property type="molecule type" value="Genomic_DNA"/>
</dbReference>
<comment type="caution">
    <text evidence="1">The sequence shown here is derived from an EMBL/GenBank/DDBJ whole genome shotgun (WGS) entry which is preliminary data.</text>
</comment>
<dbReference type="InterPro" id="IPR036322">
    <property type="entry name" value="WD40_repeat_dom_sf"/>
</dbReference>
<feature type="non-terminal residue" evidence="1">
    <location>
        <position position="1"/>
    </location>
</feature>
<protein>
    <submittedName>
        <fullName evidence="1">Uncharacterized protein</fullName>
    </submittedName>
</protein>
<dbReference type="SUPFAM" id="SSF50978">
    <property type="entry name" value="WD40 repeat-like"/>
    <property type="match status" value="1"/>
</dbReference>
<dbReference type="InterPro" id="IPR015943">
    <property type="entry name" value="WD40/YVTN_repeat-like_dom_sf"/>
</dbReference>
<proteinExistence type="predicted"/>
<accession>A0AAN7C1K9</accession>
<reference evidence="1" key="2">
    <citation type="submission" date="2023-05" db="EMBL/GenBank/DDBJ databases">
        <authorList>
            <consortium name="Lawrence Berkeley National Laboratory"/>
            <person name="Steindorff A."/>
            <person name="Hensen N."/>
            <person name="Bonometti L."/>
            <person name="Westerberg I."/>
            <person name="Brannstrom I.O."/>
            <person name="Guillou S."/>
            <person name="Cros-Aarteil S."/>
            <person name="Calhoun S."/>
            <person name="Haridas S."/>
            <person name="Kuo A."/>
            <person name="Mondo S."/>
            <person name="Pangilinan J."/>
            <person name="Riley R."/>
            <person name="Labutti K."/>
            <person name="Andreopoulos B."/>
            <person name="Lipzen A."/>
            <person name="Chen C."/>
            <person name="Yanf M."/>
            <person name="Daum C."/>
            <person name="Ng V."/>
            <person name="Clum A."/>
            <person name="Ohm R."/>
            <person name="Martin F."/>
            <person name="Silar P."/>
            <person name="Natvig D."/>
            <person name="Lalanne C."/>
            <person name="Gautier V."/>
            <person name="Ament-Velasquez S.L."/>
            <person name="Kruys A."/>
            <person name="Hutchinson M.I."/>
            <person name="Powell A.J."/>
            <person name="Barry K."/>
            <person name="Miller A.N."/>
            <person name="Grigoriev I.V."/>
            <person name="Debuchy R."/>
            <person name="Gladieux P."/>
            <person name="Thoren M.H."/>
            <person name="Johannesson H."/>
        </authorList>
    </citation>
    <scope>NUCLEOTIDE SEQUENCE</scope>
    <source>
        <strain evidence="1">CBS 532.94</strain>
    </source>
</reference>
<dbReference type="Gene3D" id="2.130.10.10">
    <property type="entry name" value="YVTN repeat-like/Quinoprotein amine dehydrogenase"/>
    <property type="match status" value="1"/>
</dbReference>
<organism evidence="1 2">
    <name type="scientific">Achaetomium macrosporum</name>
    <dbReference type="NCBI Taxonomy" id="79813"/>
    <lineage>
        <taxon>Eukaryota</taxon>
        <taxon>Fungi</taxon>
        <taxon>Dikarya</taxon>
        <taxon>Ascomycota</taxon>
        <taxon>Pezizomycotina</taxon>
        <taxon>Sordariomycetes</taxon>
        <taxon>Sordariomycetidae</taxon>
        <taxon>Sordariales</taxon>
        <taxon>Chaetomiaceae</taxon>
        <taxon>Achaetomium</taxon>
    </lineage>
</organism>
<dbReference type="AlphaFoldDB" id="A0AAN7C1K9"/>
<dbReference type="Proteomes" id="UP001303760">
    <property type="component" value="Unassembled WGS sequence"/>
</dbReference>
<evidence type="ECO:0000313" key="2">
    <source>
        <dbReference type="Proteomes" id="UP001303760"/>
    </source>
</evidence>
<reference evidence="1" key="1">
    <citation type="journal article" date="2023" name="Mol. Phylogenet. Evol.">
        <title>Genome-scale phylogeny and comparative genomics of the fungal order Sordariales.</title>
        <authorList>
            <person name="Hensen N."/>
            <person name="Bonometti L."/>
            <person name="Westerberg I."/>
            <person name="Brannstrom I.O."/>
            <person name="Guillou S."/>
            <person name="Cros-Aarteil S."/>
            <person name="Calhoun S."/>
            <person name="Haridas S."/>
            <person name="Kuo A."/>
            <person name="Mondo S."/>
            <person name="Pangilinan J."/>
            <person name="Riley R."/>
            <person name="LaButti K."/>
            <person name="Andreopoulos B."/>
            <person name="Lipzen A."/>
            <person name="Chen C."/>
            <person name="Yan M."/>
            <person name="Daum C."/>
            <person name="Ng V."/>
            <person name="Clum A."/>
            <person name="Steindorff A."/>
            <person name="Ohm R.A."/>
            <person name="Martin F."/>
            <person name="Silar P."/>
            <person name="Natvig D.O."/>
            <person name="Lalanne C."/>
            <person name="Gautier V."/>
            <person name="Ament-Velasquez S.L."/>
            <person name="Kruys A."/>
            <person name="Hutchinson M.I."/>
            <person name="Powell A.J."/>
            <person name="Barry K."/>
            <person name="Miller A.N."/>
            <person name="Grigoriev I.V."/>
            <person name="Debuchy R."/>
            <person name="Gladieux P."/>
            <person name="Hiltunen Thoren M."/>
            <person name="Johannesson H."/>
        </authorList>
    </citation>
    <scope>NUCLEOTIDE SEQUENCE</scope>
    <source>
        <strain evidence="1">CBS 532.94</strain>
    </source>
</reference>
<name>A0AAN7C1K9_9PEZI</name>
<evidence type="ECO:0000313" key="1">
    <source>
        <dbReference type="EMBL" id="KAK4233137.1"/>
    </source>
</evidence>
<sequence length="171" mass="19412">NPQLIELLKDAEKFLFSHRSIIERAPLQTYGAALVFSPTLSDIRNRYWKERLSFIKMTAGIRDRWGAHRQTLEGHSGPVWAVAFSRNGHWLETNRGLLSLTANSDVSSSPVDEKPASGFLFVEDDWVTRNTKSILWLPHDYRATCVAVHGHTLILGHSSGQVTFFRFAFTD</sequence>
<keyword evidence="2" id="KW-1185">Reference proteome</keyword>
<gene>
    <name evidence="1" type="ORF">C8A03DRAFT_19723</name>
</gene>